<evidence type="ECO:0000313" key="4">
    <source>
        <dbReference type="EMBL" id="TNV09560.1"/>
    </source>
</evidence>
<comment type="caution">
    <text evidence="4">The sequence shown here is derived from an EMBL/GenBank/DDBJ whole genome shotgun (WGS) entry which is preliminary data.</text>
</comment>
<evidence type="ECO:0000313" key="5">
    <source>
        <dbReference type="Proteomes" id="UP000312784"/>
    </source>
</evidence>
<dbReference type="RefSeq" id="WP_140026410.1">
    <property type="nucleotide sequence ID" value="NZ_JBHUFG010000017.1"/>
</dbReference>
<dbReference type="Gene3D" id="1.10.530.10">
    <property type="match status" value="1"/>
</dbReference>
<comment type="similarity">
    <text evidence="1">Belongs to the transglycosylase Slt family.</text>
</comment>
<feature type="domain" description="Transglycosylase SLT" evidence="3">
    <location>
        <begin position="70"/>
        <end position="171"/>
    </location>
</feature>
<dbReference type="PANTHER" id="PTHR37423:SF2">
    <property type="entry name" value="MEMBRANE-BOUND LYTIC MUREIN TRANSGLYCOSYLASE C"/>
    <property type="match status" value="1"/>
</dbReference>
<dbReference type="EMBL" id="VEWL01000025">
    <property type="protein sequence ID" value="TNV09560.1"/>
    <property type="molecule type" value="Genomic_DNA"/>
</dbReference>
<gene>
    <name evidence="4" type="ORF">FIC94_21820</name>
</gene>
<evidence type="ECO:0000256" key="2">
    <source>
        <dbReference type="ARBA" id="ARBA00009387"/>
    </source>
</evidence>
<sequence length="194" mass="21690">MKNSFFVLSILIPGLFGGKYVFAYSDIKPEQTVARATINCNDSGSVENAIFCGARDTFGHPGVSVAGMSEREWRALIRALIWRESRFQPNIRSRAGAYGLTQLMPATARSTGLRPEHLSRPYCQVKGGGLYLARMLETFEGDIPRALAGYNAGPANVKKYKGLPPFKETQVYVRDVMQKFKEYKGQSNRRVSQR</sequence>
<proteinExistence type="inferred from homology"/>
<dbReference type="SUPFAM" id="SSF53955">
    <property type="entry name" value="Lysozyme-like"/>
    <property type="match status" value="1"/>
</dbReference>
<dbReference type="Pfam" id="PF01464">
    <property type="entry name" value="SLT"/>
    <property type="match status" value="1"/>
</dbReference>
<dbReference type="Proteomes" id="UP000312784">
    <property type="component" value="Unassembled WGS sequence"/>
</dbReference>
<dbReference type="InterPro" id="IPR023346">
    <property type="entry name" value="Lysozyme-like_dom_sf"/>
</dbReference>
<evidence type="ECO:0000259" key="3">
    <source>
        <dbReference type="Pfam" id="PF01464"/>
    </source>
</evidence>
<organism evidence="4 5">
    <name type="scientific">Ochrobactrum teleogrylli</name>
    <dbReference type="NCBI Taxonomy" id="2479765"/>
    <lineage>
        <taxon>Bacteria</taxon>
        <taxon>Pseudomonadati</taxon>
        <taxon>Pseudomonadota</taxon>
        <taxon>Alphaproteobacteria</taxon>
        <taxon>Hyphomicrobiales</taxon>
        <taxon>Brucellaceae</taxon>
        <taxon>Brucella/Ochrobactrum group</taxon>
        <taxon>Ochrobactrum</taxon>
    </lineage>
</organism>
<accession>A0ABY2XZE5</accession>
<dbReference type="InterPro" id="IPR008258">
    <property type="entry name" value="Transglycosylase_SLT_dom_1"/>
</dbReference>
<dbReference type="CDD" id="cd00254">
    <property type="entry name" value="LT-like"/>
    <property type="match status" value="1"/>
</dbReference>
<comment type="similarity">
    <text evidence="2">Belongs to the virb1 family.</text>
</comment>
<name>A0ABY2XZE5_9HYPH</name>
<reference evidence="4 5" key="1">
    <citation type="submission" date="2019-06" db="EMBL/GenBank/DDBJ databases">
        <title>Ochrobactrum cricket sp.nov., isolated from the insect Teleogryllus occipitalis living in deserted cropland.</title>
        <authorList>
            <person name="Hu M."/>
        </authorList>
    </citation>
    <scope>NUCLEOTIDE SEQUENCE [LARGE SCALE GENOMIC DNA]</scope>
    <source>
        <strain evidence="4 5">LCB8</strain>
    </source>
</reference>
<protein>
    <submittedName>
        <fullName evidence="4">Lytic transglycosylase domain-containing protein</fullName>
    </submittedName>
</protein>
<dbReference type="PANTHER" id="PTHR37423">
    <property type="entry name" value="SOLUBLE LYTIC MUREIN TRANSGLYCOSYLASE-RELATED"/>
    <property type="match status" value="1"/>
</dbReference>
<evidence type="ECO:0000256" key="1">
    <source>
        <dbReference type="ARBA" id="ARBA00007734"/>
    </source>
</evidence>
<keyword evidence="5" id="KW-1185">Reference proteome</keyword>